<feature type="region of interest" description="Disordered" evidence="1">
    <location>
        <begin position="243"/>
        <end position="311"/>
    </location>
</feature>
<organism evidence="4 5">
    <name type="scientific">Lacimicrobium alkaliphilum</name>
    <dbReference type="NCBI Taxonomy" id="1526571"/>
    <lineage>
        <taxon>Bacteria</taxon>
        <taxon>Pseudomonadati</taxon>
        <taxon>Pseudomonadota</taxon>
        <taxon>Gammaproteobacteria</taxon>
        <taxon>Alteromonadales</taxon>
        <taxon>Alteromonadaceae</taxon>
        <taxon>Lacimicrobium</taxon>
    </lineage>
</organism>
<sequence length="476" mass="52761">MQTAFIDLQKRLQHLTTFSSGLILLGGKGASRQQRFLSEFLSDFDESVNIACLNATEIKSDQALRQQLLSQLFGNVQRDVRRPLQQSFPAAALNEGRTVIAISYAANLASMIIQELWDLSQRSDQICILLAGETDWALTVKQQLSGNVQPVLLQYDFTESSELALSDLDRLIAEKREAFNARLALRQQQHEPEKARPGLIASKVFRAAVLVVFILSFGGLMHWFHPELISELLPTNAMATTQAQPPAVSTQLKTEQPAQETASVAPEQSPAQTAAGEPSSANELTAKQAEPPEAERRSEPEKTAVQTDATQTVTQWSEAVQQLKKPQVTQDVAQVTEQQAPEVVTAEVTETPAAPEPEEAQQTQSPSEVAQAQPDYPWDEQYLLTLPDSEYLLQLSAASDSQVLQEFIHRHGFDDRHWRYQTQRYGGNWHVLLMQGSFSTLEQARAAVSELPAQVQAGQPFAKTVAQIRQEISSQP</sequence>
<protein>
    <recommendedName>
        <fullName evidence="3">SPOR domain-containing protein</fullName>
    </recommendedName>
</protein>
<dbReference type="STRING" id="1526571.AT746_17930"/>
<feature type="transmembrane region" description="Helical" evidence="2">
    <location>
        <begin position="204"/>
        <end position="224"/>
    </location>
</feature>
<gene>
    <name evidence="4" type="ORF">AT746_17930</name>
</gene>
<feature type="compositionally biased region" description="Polar residues" evidence="1">
    <location>
        <begin position="243"/>
        <end position="262"/>
    </location>
</feature>
<dbReference type="InterPro" id="IPR036680">
    <property type="entry name" value="SPOR-like_sf"/>
</dbReference>
<feature type="compositionally biased region" description="Basic and acidic residues" evidence="1">
    <location>
        <begin position="293"/>
        <end position="302"/>
    </location>
</feature>
<dbReference type="GO" id="GO:0042834">
    <property type="term" value="F:peptidoglycan binding"/>
    <property type="evidence" value="ECO:0007669"/>
    <property type="project" value="InterPro"/>
</dbReference>
<feature type="domain" description="SPOR" evidence="3">
    <location>
        <begin position="385"/>
        <end position="464"/>
    </location>
</feature>
<reference evidence="4 5" key="1">
    <citation type="submission" date="2015-12" db="EMBL/GenBank/DDBJ databases">
        <title>Complete genome of Lacimicrobium alkaliphilum KCTC 32984.</title>
        <authorList>
            <person name="Kim S.-G."/>
            <person name="Lee Y.-J."/>
        </authorList>
    </citation>
    <scope>NUCLEOTIDE SEQUENCE [LARGE SCALE GENOMIC DNA]</scope>
    <source>
        <strain evidence="4 5">YelD216</strain>
    </source>
</reference>
<evidence type="ECO:0000313" key="4">
    <source>
        <dbReference type="EMBL" id="ALS99959.1"/>
    </source>
</evidence>
<keyword evidence="5" id="KW-1185">Reference proteome</keyword>
<dbReference type="InterPro" id="IPR007730">
    <property type="entry name" value="SPOR-like_dom"/>
</dbReference>
<keyword evidence="2" id="KW-1133">Transmembrane helix</keyword>
<keyword evidence="2" id="KW-0812">Transmembrane</keyword>
<dbReference type="PROSITE" id="PS51724">
    <property type="entry name" value="SPOR"/>
    <property type="match status" value="1"/>
</dbReference>
<dbReference type="Pfam" id="PF05036">
    <property type="entry name" value="SPOR"/>
    <property type="match status" value="1"/>
</dbReference>
<evidence type="ECO:0000259" key="3">
    <source>
        <dbReference type="PROSITE" id="PS51724"/>
    </source>
</evidence>
<name>A0A0U2ZLU6_9ALTE</name>
<evidence type="ECO:0000256" key="2">
    <source>
        <dbReference type="SAM" id="Phobius"/>
    </source>
</evidence>
<dbReference type="Proteomes" id="UP000068447">
    <property type="component" value="Chromosome"/>
</dbReference>
<feature type="region of interest" description="Disordered" evidence="1">
    <location>
        <begin position="351"/>
        <end position="373"/>
    </location>
</feature>
<evidence type="ECO:0000313" key="5">
    <source>
        <dbReference type="Proteomes" id="UP000068447"/>
    </source>
</evidence>
<dbReference type="KEGG" id="lal:AT746_17930"/>
<dbReference type="AlphaFoldDB" id="A0A0U2ZLU6"/>
<proteinExistence type="predicted"/>
<dbReference type="EMBL" id="CP013650">
    <property type="protein sequence ID" value="ALS99959.1"/>
    <property type="molecule type" value="Genomic_DNA"/>
</dbReference>
<evidence type="ECO:0000256" key="1">
    <source>
        <dbReference type="SAM" id="MobiDB-lite"/>
    </source>
</evidence>
<dbReference type="RefSeq" id="WP_062483260.1">
    <property type="nucleotide sequence ID" value="NZ_CP013650.1"/>
</dbReference>
<accession>A0A0U2ZLU6</accession>
<dbReference type="Gene3D" id="3.30.70.1070">
    <property type="entry name" value="Sporulation related repeat"/>
    <property type="match status" value="1"/>
</dbReference>
<dbReference type="OrthoDB" id="6189127at2"/>
<keyword evidence="2" id="KW-0472">Membrane</keyword>